<evidence type="ECO:0000313" key="2">
    <source>
        <dbReference type="Proteomes" id="UP000319514"/>
    </source>
</evidence>
<accession>A0A542ZKW1</accession>
<gene>
    <name evidence="1" type="ORF">FB474_2379</name>
</gene>
<name>A0A542ZKW1_9MICO</name>
<protein>
    <submittedName>
        <fullName evidence="1">Uncharacterized protein</fullName>
    </submittedName>
</protein>
<dbReference type="Proteomes" id="UP000319514">
    <property type="component" value="Unassembled WGS sequence"/>
</dbReference>
<sequence length="138" mass="15697">MLSFRNVIRRRREAQIRGNAARADARTVGSMPTRKRRLDRRNLLPRDYLADPFIFGHRLGVTTVLPPGGDPVSQAVALVQHHVAVLVRQEQQLERFTARRTTARFGFSKQYWSLCLLGYEWMGETVLAAAVSVALHTQ</sequence>
<dbReference type="AlphaFoldDB" id="A0A542ZKW1"/>
<comment type="caution">
    <text evidence="1">The sequence shown here is derived from an EMBL/GenBank/DDBJ whole genome shotgun (WGS) entry which is preliminary data.</text>
</comment>
<reference evidence="1 2" key="1">
    <citation type="submission" date="2019-06" db="EMBL/GenBank/DDBJ databases">
        <title>Sequencing the genomes of 1000 actinobacteria strains.</title>
        <authorList>
            <person name="Klenk H.-P."/>
        </authorList>
    </citation>
    <scope>NUCLEOTIDE SEQUENCE [LARGE SCALE GENOMIC DNA]</scope>
    <source>
        <strain evidence="1 2">DSM 18082</strain>
    </source>
</reference>
<evidence type="ECO:0000313" key="1">
    <source>
        <dbReference type="EMBL" id="TQL60976.1"/>
    </source>
</evidence>
<keyword evidence="2" id="KW-1185">Reference proteome</keyword>
<proteinExistence type="predicted"/>
<organism evidence="1 2">
    <name type="scientific">Oryzihumus leptocrescens</name>
    <dbReference type="NCBI Taxonomy" id="297536"/>
    <lineage>
        <taxon>Bacteria</taxon>
        <taxon>Bacillati</taxon>
        <taxon>Actinomycetota</taxon>
        <taxon>Actinomycetes</taxon>
        <taxon>Micrococcales</taxon>
        <taxon>Intrasporangiaceae</taxon>
        <taxon>Oryzihumus</taxon>
    </lineage>
</organism>
<dbReference type="EMBL" id="VFOQ01000001">
    <property type="protein sequence ID" value="TQL60976.1"/>
    <property type="molecule type" value="Genomic_DNA"/>
</dbReference>